<keyword evidence="2" id="KW-1185">Reference proteome</keyword>
<sequence length="51" mass="5878">MTPLPPPLRRAQLDALLAFLPIFAQPGYIFGEWHAEMLRRLQQIRETMAAT</sequence>
<gene>
    <name evidence="1" type="ORF">EYB53_024685</name>
</gene>
<comment type="caution">
    <text evidence="1">The sequence shown here is derived from an EMBL/GenBank/DDBJ whole genome shotgun (WGS) entry which is preliminary data.</text>
</comment>
<dbReference type="Proteomes" id="UP001193081">
    <property type="component" value="Unassembled WGS sequence"/>
</dbReference>
<dbReference type="RefSeq" id="WP_167857614.1">
    <property type="nucleotide sequence ID" value="NZ_SIJK02000115.1"/>
</dbReference>
<dbReference type="EMBL" id="SIJK02000115">
    <property type="protein sequence ID" value="MBP1468929.1"/>
    <property type="molecule type" value="Genomic_DNA"/>
</dbReference>
<organism evidence="1 2">
    <name type="scientific">Candidatus Chloroploca mongolica</name>
    <dbReference type="NCBI Taxonomy" id="2528176"/>
    <lineage>
        <taxon>Bacteria</taxon>
        <taxon>Bacillati</taxon>
        <taxon>Chloroflexota</taxon>
        <taxon>Chloroflexia</taxon>
        <taxon>Chloroflexales</taxon>
        <taxon>Chloroflexineae</taxon>
        <taxon>Oscillochloridaceae</taxon>
        <taxon>Candidatus Chloroploca</taxon>
    </lineage>
</organism>
<name>A0ABS4DHQ1_9CHLR</name>
<proteinExistence type="predicted"/>
<accession>A0ABS4DHQ1</accession>
<reference evidence="1 2" key="1">
    <citation type="submission" date="2021-03" db="EMBL/GenBank/DDBJ databases">
        <authorList>
            <person name="Grouzdev D.S."/>
        </authorList>
    </citation>
    <scope>NUCLEOTIDE SEQUENCE [LARGE SCALE GENOMIC DNA]</scope>
    <source>
        <strain evidence="1 2">M50-1</strain>
    </source>
</reference>
<protein>
    <submittedName>
        <fullName evidence="1">Uncharacterized protein</fullName>
    </submittedName>
</protein>
<evidence type="ECO:0000313" key="2">
    <source>
        <dbReference type="Proteomes" id="UP001193081"/>
    </source>
</evidence>
<evidence type="ECO:0000313" key="1">
    <source>
        <dbReference type="EMBL" id="MBP1468929.1"/>
    </source>
</evidence>